<evidence type="ECO:0000256" key="6">
    <source>
        <dbReference type="ARBA" id="ARBA00022801"/>
    </source>
</evidence>
<feature type="domain" description="DNA/RNA non-specific endonuclease/pyrophosphatase/phosphodiesterase" evidence="12">
    <location>
        <begin position="77"/>
        <end position="271"/>
    </location>
</feature>
<dbReference type="GO" id="GO:0004519">
    <property type="term" value="F:endonuclease activity"/>
    <property type="evidence" value="ECO:0007669"/>
    <property type="project" value="UniProtKB-UniRule"/>
</dbReference>
<evidence type="ECO:0000259" key="11">
    <source>
        <dbReference type="SMART" id="SM00477"/>
    </source>
</evidence>
<keyword evidence="7" id="KW-0460">Magnesium</keyword>
<dbReference type="InterPro" id="IPR044929">
    <property type="entry name" value="DNA/RNA_non-sp_Endonuclease_sf"/>
</dbReference>
<keyword evidence="6 10" id="KW-0378">Hydrolase</keyword>
<reference evidence="13 14" key="1">
    <citation type="submission" date="2014-04" db="EMBL/GenBank/DDBJ databases">
        <authorList>
            <person name="Sears C."/>
            <person name="Carroll K."/>
            <person name="Sack B.R."/>
            <person name="Qadri F."/>
            <person name="Myers L.L."/>
            <person name="Chung G.-T."/>
            <person name="Escheverria P."/>
            <person name="Fraser C.M."/>
            <person name="Sadzewicz L."/>
            <person name="Shefchek K.A."/>
            <person name="Tallon L."/>
            <person name="Das S.P."/>
            <person name="Daugherty S."/>
            <person name="Mongodin E.F."/>
        </authorList>
    </citation>
    <scope>NUCLEOTIDE SEQUENCE [LARGE SCALE GENOMIC DNA]</scope>
    <source>
        <strain evidence="13 14">3975 RP4</strain>
    </source>
</reference>
<dbReference type="Gene3D" id="3.40.570.10">
    <property type="entry name" value="Extracellular Endonuclease, subunit A"/>
    <property type="match status" value="1"/>
</dbReference>
<dbReference type="InterPro" id="IPR044925">
    <property type="entry name" value="His-Me_finger_sf"/>
</dbReference>
<feature type="binding site" evidence="9">
    <location>
        <position position="170"/>
    </location>
    <ligand>
        <name>Mg(2+)</name>
        <dbReference type="ChEBI" id="CHEBI:18420"/>
        <note>catalytic</note>
    </ligand>
</feature>
<dbReference type="Pfam" id="PF01223">
    <property type="entry name" value="Endonuclease_NS"/>
    <property type="match status" value="1"/>
</dbReference>
<keyword evidence="5 10" id="KW-0255">Endonuclease</keyword>
<dbReference type="CDD" id="cd00091">
    <property type="entry name" value="NUC"/>
    <property type="match status" value="1"/>
</dbReference>
<sequence length="285" mass="32358">MSAKKKKQSNSPLRVIIILVLLGLLAYKHQLFDGKLLENIPTIESNEEKPEILTSPQHGGALEIPMIQSSTGGQILKRKGYTLSYNADYKTPQWVAWELTKKETKGKEGRTNKFLPDPDVRGAKAYTGDYTKSGYDRGHMAPAADMKWNKQAMEESFYMSNICPQNPNLNRGDWNDLEEKSRQWAKKYGAVYIACGPIYDTKRPKRIGNNKVAVPHAFYKVILKNKKKNPKAIGFIFPNSAGHKPLKKYMVTVDSVEKRTDIDFFPALPDEIENRIEAELVQELP</sequence>
<dbReference type="PANTHER" id="PTHR13966:SF5">
    <property type="entry name" value="ENDONUCLEASE G, MITOCHONDRIAL"/>
    <property type="match status" value="1"/>
</dbReference>
<evidence type="ECO:0000256" key="10">
    <source>
        <dbReference type="RuleBase" id="RU366055"/>
    </source>
</evidence>
<evidence type="ECO:0000256" key="9">
    <source>
        <dbReference type="PIRSR" id="PIRSR640255-2"/>
    </source>
</evidence>
<dbReference type="Proteomes" id="UP000027661">
    <property type="component" value="Unassembled WGS sequence"/>
</dbReference>
<proteinExistence type="inferred from homology"/>
<dbReference type="InterPro" id="IPR040255">
    <property type="entry name" value="Non-specific_endonuclease"/>
</dbReference>
<name>A0A069SNG4_PHOVU</name>
<protein>
    <recommendedName>
        <fullName evidence="10">Endonuclease</fullName>
        <ecNumber evidence="10">3.1.30.-</ecNumber>
    </recommendedName>
</protein>
<keyword evidence="4 9" id="KW-0479">Metal-binding</keyword>
<dbReference type="EMBL" id="JNHM01000005">
    <property type="protein sequence ID" value="KDS56427.1"/>
    <property type="molecule type" value="Genomic_DNA"/>
</dbReference>
<feature type="active site" description="Proton acceptor" evidence="8">
    <location>
        <position position="139"/>
    </location>
</feature>
<evidence type="ECO:0000256" key="8">
    <source>
        <dbReference type="PIRSR" id="PIRSR640255-1"/>
    </source>
</evidence>
<keyword evidence="3 10" id="KW-0540">Nuclease</keyword>
<organism evidence="13 14">
    <name type="scientific">Phocaeicola vulgatus str. 3975 RP4</name>
    <dbReference type="NCBI Taxonomy" id="1339352"/>
    <lineage>
        <taxon>Bacteria</taxon>
        <taxon>Pseudomonadati</taxon>
        <taxon>Bacteroidota</taxon>
        <taxon>Bacteroidia</taxon>
        <taxon>Bacteroidales</taxon>
        <taxon>Bacteroidaceae</taxon>
        <taxon>Phocaeicola</taxon>
    </lineage>
</organism>
<evidence type="ECO:0000256" key="2">
    <source>
        <dbReference type="ARBA" id="ARBA00010052"/>
    </source>
</evidence>
<dbReference type="InterPro" id="IPR020821">
    <property type="entry name" value="ENPP1-3/EXOG-like_nuc-like"/>
</dbReference>
<comment type="similarity">
    <text evidence="2 10">Belongs to the DNA/RNA non-specific endonuclease family.</text>
</comment>
<accession>A0A069SNG4</accession>
<evidence type="ECO:0000313" key="14">
    <source>
        <dbReference type="Proteomes" id="UP000027661"/>
    </source>
</evidence>
<evidence type="ECO:0000256" key="1">
    <source>
        <dbReference type="ARBA" id="ARBA00001946"/>
    </source>
</evidence>
<evidence type="ECO:0000256" key="5">
    <source>
        <dbReference type="ARBA" id="ARBA00022759"/>
    </source>
</evidence>
<dbReference type="SMART" id="SM00477">
    <property type="entry name" value="NUC"/>
    <property type="match status" value="1"/>
</dbReference>
<dbReference type="EC" id="3.1.30.-" evidence="10"/>
<evidence type="ECO:0000256" key="3">
    <source>
        <dbReference type="ARBA" id="ARBA00022722"/>
    </source>
</evidence>
<evidence type="ECO:0000256" key="7">
    <source>
        <dbReference type="ARBA" id="ARBA00022842"/>
    </source>
</evidence>
<dbReference type="InterPro" id="IPR001604">
    <property type="entry name" value="Endo_G_ENPP1-like_dom"/>
</dbReference>
<evidence type="ECO:0000259" key="12">
    <source>
        <dbReference type="SMART" id="SM00892"/>
    </source>
</evidence>
<comment type="cofactor">
    <cofactor evidence="1 10">
        <name>Mg(2+)</name>
        <dbReference type="ChEBI" id="CHEBI:18420"/>
    </cofactor>
</comment>
<dbReference type="SMART" id="SM00892">
    <property type="entry name" value="Endonuclease_NS"/>
    <property type="match status" value="1"/>
</dbReference>
<evidence type="ECO:0000256" key="4">
    <source>
        <dbReference type="ARBA" id="ARBA00022723"/>
    </source>
</evidence>
<feature type="domain" description="ENPP1-3/EXOG-like endonuclease/phosphodiesterase" evidence="11">
    <location>
        <begin position="78"/>
        <end position="271"/>
    </location>
</feature>
<dbReference type="GO" id="GO:0016787">
    <property type="term" value="F:hydrolase activity"/>
    <property type="evidence" value="ECO:0007669"/>
    <property type="project" value="UniProtKB-KW"/>
</dbReference>
<dbReference type="RefSeq" id="WP_032952373.1">
    <property type="nucleotide sequence ID" value="NZ_JNHM01000005.1"/>
</dbReference>
<dbReference type="GO" id="GO:0003676">
    <property type="term" value="F:nucleic acid binding"/>
    <property type="evidence" value="ECO:0007669"/>
    <property type="project" value="InterPro"/>
</dbReference>
<dbReference type="InterPro" id="IPR018524">
    <property type="entry name" value="DNA/RNA_endonuclease_AS"/>
</dbReference>
<dbReference type="SUPFAM" id="SSF54060">
    <property type="entry name" value="His-Me finger endonucleases"/>
    <property type="match status" value="1"/>
</dbReference>
<dbReference type="PROSITE" id="PS01070">
    <property type="entry name" value="NUCLEASE_NON_SPEC"/>
    <property type="match status" value="1"/>
</dbReference>
<dbReference type="PATRIC" id="fig|1339352.3.peg.487"/>
<gene>
    <name evidence="13" type="ORF">M099_0498</name>
</gene>
<dbReference type="AlphaFoldDB" id="A0A069SNG4"/>
<evidence type="ECO:0000313" key="13">
    <source>
        <dbReference type="EMBL" id="KDS56427.1"/>
    </source>
</evidence>
<dbReference type="GO" id="GO:0046872">
    <property type="term" value="F:metal ion binding"/>
    <property type="evidence" value="ECO:0007669"/>
    <property type="project" value="UniProtKB-KW"/>
</dbReference>
<comment type="caution">
    <text evidence="13">The sequence shown here is derived from an EMBL/GenBank/DDBJ whole genome shotgun (WGS) entry which is preliminary data.</text>
</comment>
<dbReference type="PANTHER" id="PTHR13966">
    <property type="entry name" value="ENDONUCLEASE RELATED"/>
    <property type="match status" value="1"/>
</dbReference>